<dbReference type="InterPro" id="IPR036388">
    <property type="entry name" value="WH-like_DNA-bd_sf"/>
</dbReference>
<sequence length="316" mass="35295">MNLRFLETFVWVVRLRSFRLTAEKLFTTQASVSSRIAALEEELGVRLFDRDARGVKLTPDGHKVLEYADRMVTTLHELQAAVTQHAGFEGRVRIGAMDSVIHTWLSPLISRTVEQFPALEIELVADSATHLVEQLQKGTLDIAFQTEILRQESIRNVELARYPIRWVVASNSRLDRPYASLKDLAQERLITFVSNSRPHQDLLNLLHLNGIESPRINCVNSIAAMTRLVDDGFGVGALPTVLVRDKIDCGALIVLDIEPPLPVLPIVASWRVGAGLQAHETVVELARSMACEFCKLAGPAHALSEADWSVKHRMKQ</sequence>
<dbReference type="RefSeq" id="WP_253542921.1">
    <property type="nucleotide sequence ID" value="NZ_JAMYWC010000011.1"/>
</dbReference>
<comment type="caution">
    <text evidence="6">The sequence shown here is derived from an EMBL/GenBank/DDBJ whole genome shotgun (WGS) entry which is preliminary data.</text>
</comment>
<feature type="domain" description="HTH lysR-type" evidence="5">
    <location>
        <begin position="1"/>
        <end position="58"/>
    </location>
</feature>
<dbReference type="Gene3D" id="1.10.10.10">
    <property type="entry name" value="Winged helix-like DNA-binding domain superfamily/Winged helix DNA-binding domain"/>
    <property type="match status" value="1"/>
</dbReference>
<keyword evidence="3" id="KW-0238">DNA-binding</keyword>
<keyword evidence="4" id="KW-0804">Transcription</keyword>
<protein>
    <submittedName>
        <fullName evidence="6">LysR family transcriptional regulator</fullName>
    </submittedName>
</protein>
<dbReference type="EMBL" id="JAMYWC010000011">
    <property type="protein sequence ID" value="MCP1175705.1"/>
    <property type="molecule type" value="Genomic_DNA"/>
</dbReference>
<accession>A0AA41WV22</accession>
<proteinExistence type="inferred from homology"/>
<organism evidence="6 7">
    <name type="scientific">Ralstonia chuxiongensis</name>
    <dbReference type="NCBI Taxonomy" id="2957504"/>
    <lineage>
        <taxon>Bacteria</taxon>
        <taxon>Pseudomonadati</taxon>
        <taxon>Pseudomonadota</taxon>
        <taxon>Betaproteobacteria</taxon>
        <taxon>Burkholderiales</taxon>
        <taxon>Burkholderiaceae</taxon>
        <taxon>Ralstonia</taxon>
    </lineage>
</organism>
<dbReference type="PROSITE" id="PS50931">
    <property type="entry name" value="HTH_LYSR"/>
    <property type="match status" value="1"/>
</dbReference>
<comment type="similarity">
    <text evidence="1">Belongs to the LysR transcriptional regulatory family.</text>
</comment>
<name>A0AA41WV22_9RALS</name>
<evidence type="ECO:0000256" key="2">
    <source>
        <dbReference type="ARBA" id="ARBA00023015"/>
    </source>
</evidence>
<keyword evidence="2" id="KW-0805">Transcription regulation</keyword>
<dbReference type="Gene3D" id="3.40.190.10">
    <property type="entry name" value="Periplasmic binding protein-like II"/>
    <property type="match status" value="2"/>
</dbReference>
<evidence type="ECO:0000256" key="1">
    <source>
        <dbReference type="ARBA" id="ARBA00009437"/>
    </source>
</evidence>
<evidence type="ECO:0000259" key="5">
    <source>
        <dbReference type="PROSITE" id="PS50931"/>
    </source>
</evidence>
<dbReference type="PANTHER" id="PTHR30126:SF77">
    <property type="entry name" value="TRANSCRIPTIONAL REGULATORY PROTEIN"/>
    <property type="match status" value="1"/>
</dbReference>
<dbReference type="AlphaFoldDB" id="A0AA41WV22"/>
<dbReference type="InterPro" id="IPR005119">
    <property type="entry name" value="LysR_subst-bd"/>
</dbReference>
<gene>
    <name evidence="6" type="ORF">NKG59_25345</name>
</gene>
<dbReference type="PANTHER" id="PTHR30126">
    <property type="entry name" value="HTH-TYPE TRANSCRIPTIONAL REGULATOR"/>
    <property type="match status" value="1"/>
</dbReference>
<dbReference type="Pfam" id="PF00126">
    <property type="entry name" value="HTH_1"/>
    <property type="match status" value="1"/>
</dbReference>
<evidence type="ECO:0000256" key="3">
    <source>
        <dbReference type="ARBA" id="ARBA00023125"/>
    </source>
</evidence>
<evidence type="ECO:0000313" key="6">
    <source>
        <dbReference type="EMBL" id="MCP1175705.1"/>
    </source>
</evidence>
<evidence type="ECO:0000313" key="7">
    <source>
        <dbReference type="Proteomes" id="UP001162793"/>
    </source>
</evidence>
<dbReference type="FunFam" id="1.10.10.10:FF:000001">
    <property type="entry name" value="LysR family transcriptional regulator"/>
    <property type="match status" value="1"/>
</dbReference>
<dbReference type="GO" id="GO:0000976">
    <property type="term" value="F:transcription cis-regulatory region binding"/>
    <property type="evidence" value="ECO:0007669"/>
    <property type="project" value="TreeGrafter"/>
</dbReference>
<dbReference type="Pfam" id="PF03466">
    <property type="entry name" value="LysR_substrate"/>
    <property type="match status" value="1"/>
</dbReference>
<dbReference type="InterPro" id="IPR036390">
    <property type="entry name" value="WH_DNA-bd_sf"/>
</dbReference>
<dbReference type="GO" id="GO:0003700">
    <property type="term" value="F:DNA-binding transcription factor activity"/>
    <property type="evidence" value="ECO:0007669"/>
    <property type="project" value="InterPro"/>
</dbReference>
<reference evidence="7" key="1">
    <citation type="journal article" date="2023" name="Front. Microbiol.">
        <title>Ralstonia chuxiongensis sp. nov., Ralstonia mojiangensis sp. nov., and Ralstonia soli sp. nov., isolated from tobacco fields, are three novel species in the family Burkholderiaceae.</title>
        <authorList>
            <person name="Lu C.H."/>
            <person name="Zhang Y.Y."/>
            <person name="Jiang N."/>
            <person name="Chen W."/>
            <person name="Shao X."/>
            <person name="Zhao Z.M."/>
            <person name="Lu W.L."/>
            <person name="Hu X."/>
            <person name="Xi Y.X."/>
            <person name="Zou S.Y."/>
            <person name="Wei Q.J."/>
            <person name="Lin Z.L."/>
            <person name="Gong L."/>
            <person name="Gai X.T."/>
            <person name="Zhang L.Q."/>
            <person name="Li J.Y."/>
            <person name="Jin Y."/>
            <person name="Xia Z.Y."/>
        </authorList>
    </citation>
    <scope>NUCLEOTIDE SEQUENCE [LARGE SCALE GENOMIC DNA]</scope>
    <source>
        <strain evidence="7">21YRMH01-3</strain>
    </source>
</reference>
<keyword evidence="7" id="KW-1185">Reference proteome</keyword>
<evidence type="ECO:0000256" key="4">
    <source>
        <dbReference type="ARBA" id="ARBA00023163"/>
    </source>
</evidence>
<dbReference type="CDD" id="cd05466">
    <property type="entry name" value="PBP2_LTTR_substrate"/>
    <property type="match status" value="1"/>
</dbReference>
<dbReference type="SUPFAM" id="SSF46785">
    <property type="entry name" value="Winged helix' DNA-binding domain"/>
    <property type="match status" value="1"/>
</dbReference>
<dbReference type="InterPro" id="IPR000847">
    <property type="entry name" value="LysR_HTH_N"/>
</dbReference>
<dbReference type="PRINTS" id="PR00039">
    <property type="entry name" value="HTHLYSR"/>
</dbReference>
<dbReference type="SUPFAM" id="SSF53850">
    <property type="entry name" value="Periplasmic binding protein-like II"/>
    <property type="match status" value="1"/>
</dbReference>
<dbReference type="Proteomes" id="UP001162793">
    <property type="component" value="Unassembled WGS sequence"/>
</dbReference>